<dbReference type="InterPro" id="IPR029021">
    <property type="entry name" value="Prot-tyrosine_phosphatase-like"/>
</dbReference>
<organism evidence="3">
    <name type="scientific">Nicotiana tabacum</name>
    <name type="common">Common tobacco</name>
    <dbReference type="NCBI Taxonomy" id="4097"/>
    <lineage>
        <taxon>Eukaryota</taxon>
        <taxon>Viridiplantae</taxon>
        <taxon>Streptophyta</taxon>
        <taxon>Embryophyta</taxon>
        <taxon>Tracheophyta</taxon>
        <taxon>Spermatophyta</taxon>
        <taxon>Magnoliopsida</taxon>
        <taxon>eudicotyledons</taxon>
        <taxon>Gunneridae</taxon>
        <taxon>Pentapetalae</taxon>
        <taxon>asterids</taxon>
        <taxon>lamiids</taxon>
        <taxon>Solanales</taxon>
        <taxon>Solanaceae</taxon>
        <taxon>Nicotianoideae</taxon>
        <taxon>Nicotianeae</taxon>
        <taxon>Nicotiana</taxon>
    </lineage>
</organism>
<name>A0A1S4BQ16_TOBAC</name>
<dbReference type="GO" id="GO:0004725">
    <property type="term" value="F:protein tyrosine phosphatase activity"/>
    <property type="evidence" value="ECO:0000318"/>
    <property type="project" value="GO_Central"/>
</dbReference>
<gene>
    <name evidence="3" type="primary">LOC107810619</name>
</gene>
<dbReference type="CDD" id="cd14496">
    <property type="entry name" value="PTP_paladin"/>
    <property type="match status" value="2"/>
</dbReference>
<reference evidence="3" key="1">
    <citation type="submission" date="2025-08" db="UniProtKB">
        <authorList>
            <consortium name="RefSeq"/>
        </authorList>
    </citation>
    <scope>IDENTIFICATION</scope>
</reference>
<dbReference type="KEGG" id="nta:107810619"/>
<dbReference type="OMA" id="VIPIWEE"/>
<dbReference type="GO" id="GO:0005634">
    <property type="term" value="C:nucleus"/>
    <property type="evidence" value="ECO:0000318"/>
    <property type="project" value="GO_Central"/>
</dbReference>
<dbReference type="OrthoDB" id="66369at2759"/>
<dbReference type="RefSeq" id="XP_016490903.1">
    <property type="nucleotide sequence ID" value="XM_016635417.1"/>
</dbReference>
<keyword evidence="1" id="KW-0175">Coiled coil</keyword>
<proteinExistence type="predicted"/>
<evidence type="ECO:0008006" key="4">
    <source>
        <dbReference type="Google" id="ProtNLM"/>
    </source>
</evidence>
<dbReference type="Pfam" id="PF14566">
    <property type="entry name" value="PTPlike_phytase"/>
    <property type="match status" value="3"/>
</dbReference>
<feature type="coiled-coil region" evidence="1">
    <location>
        <begin position="1329"/>
        <end position="1356"/>
    </location>
</feature>
<dbReference type="SMART" id="SM01301">
    <property type="entry name" value="PTPlike_phytase"/>
    <property type="match status" value="3"/>
</dbReference>
<dbReference type="PaxDb" id="4097-A0A1S4BQ16"/>
<protein>
    <recommendedName>
        <fullName evidence="4">Paladin-like</fullName>
    </recommendedName>
</protein>
<dbReference type="InterPro" id="IPR050561">
    <property type="entry name" value="PTP"/>
</dbReference>
<evidence type="ECO:0000256" key="2">
    <source>
        <dbReference type="SAM" id="MobiDB-lite"/>
    </source>
</evidence>
<dbReference type="STRING" id="4097.A0A1S4BQ16"/>
<feature type="region of interest" description="Disordered" evidence="2">
    <location>
        <begin position="825"/>
        <end position="855"/>
    </location>
</feature>
<dbReference type="GO" id="GO:0005737">
    <property type="term" value="C:cytoplasm"/>
    <property type="evidence" value="ECO:0000318"/>
    <property type="project" value="GO_Central"/>
</dbReference>
<evidence type="ECO:0000313" key="3">
    <source>
        <dbReference type="RefSeq" id="XP_016490903.1"/>
    </source>
</evidence>
<dbReference type="SUPFAM" id="SSF52799">
    <property type="entry name" value="(Phosphotyrosine protein) phosphatases II"/>
    <property type="match status" value="3"/>
</dbReference>
<dbReference type="PANTHER" id="PTHR23339">
    <property type="entry name" value="TYROSINE SPECIFIC PROTEIN PHOSPHATASE AND DUAL SPECIFICITY PROTEIN PHOSPHATASE"/>
    <property type="match status" value="1"/>
</dbReference>
<evidence type="ECO:0000256" key="1">
    <source>
        <dbReference type="SAM" id="Coils"/>
    </source>
</evidence>
<dbReference type="FunFam" id="3.90.190.10:FF:000047">
    <property type="entry name" value="Paladin isoform A"/>
    <property type="match status" value="2"/>
</dbReference>
<sequence>MRSMSIPKEPEQVMKRRDGSVLGKKTILKSDHFPGCQNRRLSPHIDGAPNYRKAGSSHVHGVAIPTVEGIQNVLDHIGAQLSGKKTHFLWINLREEPVIYINGRPFVLREVERPFSNLEYTGINRKRVEQMEDRLKEDVLLEAARYGNKILVTDELPDGQMVDQWEPVTSDSVKTPLQVYEELQAQEYLVDYERVPITDEKSPKELDFDILVRRVSQADVNTQIIFNCQMGRGRTTTGMVISTLVYLNRIGASGNYFLSCQTWYFPSMSNLEIFPALRFYSLASCSCILFRFREVKSVTGTLFFRRLSKLFCVCFVSWITVDYFSYLVIIYKMSLGIDVFGPKSMSSRNSNVMITSEPLMGGSNYLAWASSVELWCKGQGVQDHLIKQSSEGDEKAIALWAKIDAQLCSILWRSIDSKLMPLFRPFQTCYLVWAKAPPSHPVISSQILDSSVLASQTVDVRMDYLQNLREAIAIYRNSILRQPDEMKREAALSFFVEYLERYYFLICFAVYLHTQRDALFSRSSAQCSFSDWMKARPELYSIIRRLLRRDPMGALGYVSLKPSLAKLVDTADSRPCEMGQVAALRNGEVLGPQTVLKSDHCPGCQHPGLPEILEGAPNFREIPGFPVYGVANPTVSGIRSVIQRIGSSKGGHPVFWHNMREEPVIYINGKPFVLREVERPYKNMLEYTGIDRERVEKMEARLKDDIMREADRYQGAIMVIHETDDGQIFDAWEHVSSDAVQTPVEVFKCLEADGFPIKYARVPITDGKAPKSSDFDLLTFNIASASKDTAFVFNCQMGIGRTTTGTVIACLLKSRIDHGRPIRVLNDASNPDVGGDMSSGDESEGENHPPALLVSKNRPQIDSSDTFGINDILLLWKITRLFDNGVECREALDAIIDRCSALQNIRQAVLQYRKLCNQQHIEPRERRVALNRGAEYLERYFRLIAFAAYLGSEAFDGFCGQGESRMTFKDWLHQRPEVQAMKWSIRLRPGRFFTIPEELRAPQESQHGDAVMEAIVKDRNGSVLGKGSILKMYFFPGQRTSSHIQIHGAPHVYKVDGHPIYSMATPTIAGAKEMLTYLGAEQTSKESVAKRVVLTDLREEAVVYINGTPFVLRELDKPVESLKHVGITGSLVEHLEARLKDDILSEIRQSGGRMLLHREEYSPSLNQVSIIGYWENIFVDDVKTPAEVYASLKYEGYDIIYRRIPLTREREALSTDIDAIQYCKDGAAGSYLFVSHTGFGGIAYAMAIICLRLEAEAKLSLDIHRPFEGTVLPCPPLENFNVQNSNEEARKMGDYRDILSLTRVLVHGPESKTDVDIVIERCAGAGHLREDIVEYSKELEKNLDEDEERRAYLMDMGIRALRRYFFLITFRSYLYCCSPAEIRFSEWMDARPELGHLCNNLRIDI</sequence>
<accession>A0A1S4BQ16</accession>
<dbReference type="Gene3D" id="3.90.190.10">
    <property type="entry name" value="Protein tyrosine phosphatase superfamily"/>
    <property type="match status" value="3"/>
</dbReference>
<dbReference type="FunFam" id="3.90.190.10:FF:000076">
    <property type="entry name" value="Paladin isoform B"/>
    <property type="match status" value="1"/>
</dbReference>